<accession>A0ACB8ERW2</accession>
<comment type="caution">
    <text evidence="1">The sequence shown here is derived from an EMBL/GenBank/DDBJ whole genome shotgun (WGS) entry which is preliminary data.</text>
</comment>
<evidence type="ECO:0000313" key="1">
    <source>
        <dbReference type="EMBL" id="KAH7995298.1"/>
    </source>
</evidence>
<sequence length="151" mass="16193">MATPCKFAVRRIHARAVAAGKEGAISHLAWHEASRGAGRGRRSGSAELLLSWAMVAVQLWHGSVSPAAEPLTWPGKRRQPSADSPISRAACFCPSLAGKEQARREGRNQPPLASGNSAAAHSCRRPSVQARSALLVQPMWAFSMKYKTPSI</sequence>
<reference evidence="1" key="1">
    <citation type="submission" date="2021-08" db="EMBL/GenBank/DDBJ databases">
        <title>The first chromosome-level gecko genome reveals the dynamic sex chromosomes of Neotropical dwarf geckos (Sphaerodactylidae: Sphaerodactylus).</title>
        <authorList>
            <person name="Pinto B.J."/>
            <person name="Keating S.E."/>
            <person name="Gamble T."/>
        </authorList>
    </citation>
    <scope>NUCLEOTIDE SEQUENCE</scope>
    <source>
        <strain evidence="1">TG3544</strain>
    </source>
</reference>
<protein>
    <submittedName>
        <fullName evidence="1">Uncharacterized protein</fullName>
    </submittedName>
</protein>
<dbReference type="EMBL" id="CM037620">
    <property type="protein sequence ID" value="KAH7995298.1"/>
    <property type="molecule type" value="Genomic_DNA"/>
</dbReference>
<dbReference type="Proteomes" id="UP000827872">
    <property type="component" value="Linkage Group LG07"/>
</dbReference>
<proteinExistence type="predicted"/>
<name>A0ACB8ERW2_9SAUR</name>
<organism evidence="1 2">
    <name type="scientific">Sphaerodactylus townsendi</name>
    <dbReference type="NCBI Taxonomy" id="933632"/>
    <lineage>
        <taxon>Eukaryota</taxon>
        <taxon>Metazoa</taxon>
        <taxon>Chordata</taxon>
        <taxon>Craniata</taxon>
        <taxon>Vertebrata</taxon>
        <taxon>Euteleostomi</taxon>
        <taxon>Lepidosauria</taxon>
        <taxon>Squamata</taxon>
        <taxon>Bifurcata</taxon>
        <taxon>Gekkota</taxon>
        <taxon>Sphaerodactylidae</taxon>
        <taxon>Sphaerodactylus</taxon>
    </lineage>
</organism>
<gene>
    <name evidence="1" type="ORF">K3G42_024205</name>
</gene>
<keyword evidence="2" id="KW-1185">Reference proteome</keyword>
<evidence type="ECO:0000313" key="2">
    <source>
        <dbReference type="Proteomes" id="UP000827872"/>
    </source>
</evidence>